<reference evidence="3 4" key="1">
    <citation type="submission" date="2015-09" db="EMBL/GenBank/DDBJ databases">
        <title>Draft genome of the parasitic nematode Teladorsagia circumcincta isolate WARC Sus (inbred).</title>
        <authorList>
            <person name="Mitreva M."/>
        </authorList>
    </citation>
    <scope>NUCLEOTIDE SEQUENCE [LARGE SCALE GENOMIC DNA]</scope>
    <source>
        <strain evidence="3 4">S</strain>
    </source>
</reference>
<dbReference type="Proteomes" id="UP000230423">
    <property type="component" value="Unassembled WGS sequence"/>
</dbReference>
<dbReference type="EMBL" id="KZ345030">
    <property type="protein sequence ID" value="PIO76774.1"/>
    <property type="molecule type" value="Genomic_DNA"/>
</dbReference>
<dbReference type="GO" id="GO:0046975">
    <property type="term" value="F:histone H3K36 methyltransferase activity"/>
    <property type="evidence" value="ECO:0007669"/>
    <property type="project" value="TreeGrafter"/>
</dbReference>
<dbReference type="GO" id="GO:0035861">
    <property type="term" value="C:site of double-strand break"/>
    <property type="evidence" value="ECO:0007669"/>
    <property type="project" value="TreeGrafter"/>
</dbReference>
<evidence type="ECO:0000259" key="2">
    <source>
        <dbReference type="Pfam" id="PF17919"/>
    </source>
</evidence>
<dbReference type="GO" id="GO:0003697">
    <property type="term" value="F:single-stranded DNA binding"/>
    <property type="evidence" value="ECO:0007669"/>
    <property type="project" value="TreeGrafter"/>
</dbReference>
<dbReference type="GO" id="GO:0000729">
    <property type="term" value="P:DNA double-strand break processing"/>
    <property type="evidence" value="ECO:0007669"/>
    <property type="project" value="TreeGrafter"/>
</dbReference>
<dbReference type="GO" id="GO:0044547">
    <property type="term" value="F:DNA topoisomerase binding"/>
    <property type="evidence" value="ECO:0007669"/>
    <property type="project" value="TreeGrafter"/>
</dbReference>
<protein>
    <recommendedName>
        <fullName evidence="5">Mos1 transposase HTH domain-containing protein</fullName>
    </recommendedName>
</protein>
<dbReference type="InterPro" id="IPR043502">
    <property type="entry name" value="DNA/RNA_pol_sf"/>
</dbReference>
<keyword evidence="4" id="KW-1185">Reference proteome</keyword>
<name>A0A2G9V2P8_TELCI</name>
<proteinExistence type="predicted"/>
<evidence type="ECO:0000313" key="3">
    <source>
        <dbReference type="EMBL" id="PIO76774.1"/>
    </source>
</evidence>
<organism evidence="3 4">
    <name type="scientific">Teladorsagia circumcincta</name>
    <name type="common">Brown stomach worm</name>
    <name type="synonym">Ostertagia circumcincta</name>
    <dbReference type="NCBI Taxonomy" id="45464"/>
    <lineage>
        <taxon>Eukaryota</taxon>
        <taxon>Metazoa</taxon>
        <taxon>Ecdysozoa</taxon>
        <taxon>Nematoda</taxon>
        <taxon>Chromadorea</taxon>
        <taxon>Rhabditida</taxon>
        <taxon>Rhabditina</taxon>
        <taxon>Rhabditomorpha</taxon>
        <taxon>Strongyloidea</taxon>
        <taxon>Trichostrongylidae</taxon>
        <taxon>Teladorsagia</taxon>
    </lineage>
</organism>
<dbReference type="InterPro" id="IPR041577">
    <property type="entry name" value="RT_RNaseH_2"/>
</dbReference>
<gene>
    <name evidence="3" type="ORF">TELCIR_01149</name>
</gene>
<dbReference type="GO" id="GO:0000793">
    <property type="term" value="C:condensed chromosome"/>
    <property type="evidence" value="ECO:0007669"/>
    <property type="project" value="TreeGrafter"/>
</dbReference>
<evidence type="ECO:0000259" key="1">
    <source>
        <dbReference type="Pfam" id="PF17906"/>
    </source>
</evidence>
<dbReference type="AlphaFoldDB" id="A0A2G9V2P8"/>
<dbReference type="GO" id="GO:0044774">
    <property type="term" value="P:mitotic DNA integrity checkpoint signaling"/>
    <property type="evidence" value="ECO:0007669"/>
    <property type="project" value="TreeGrafter"/>
</dbReference>
<dbReference type="InterPro" id="IPR041426">
    <property type="entry name" value="Mos1_HTH"/>
</dbReference>
<feature type="domain" description="Mos1 transposase HTH" evidence="1">
    <location>
        <begin position="5"/>
        <end position="54"/>
    </location>
</feature>
<dbReference type="SUPFAM" id="SSF56672">
    <property type="entry name" value="DNA/RNA polymerases"/>
    <property type="match status" value="1"/>
</dbReference>
<dbReference type="GO" id="GO:0000014">
    <property type="term" value="F:single-stranded DNA endodeoxyribonuclease activity"/>
    <property type="evidence" value="ECO:0007669"/>
    <property type="project" value="TreeGrafter"/>
</dbReference>
<dbReference type="OrthoDB" id="616263at2759"/>
<dbReference type="PANTHER" id="PTHR46060:SF2">
    <property type="entry name" value="HISTONE-LYSINE N-METHYLTRANSFERASE SETMAR"/>
    <property type="match status" value="1"/>
</dbReference>
<evidence type="ECO:0000313" key="4">
    <source>
        <dbReference type="Proteomes" id="UP000230423"/>
    </source>
</evidence>
<dbReference type="Pfam" id="PF17906">
    <property type="entry name" value="HTH_48"/>
    <property type="match status" value="1"/>
</dbReference>
<sequence length="264" mass="29355">MSTDKTAFRTILLHEFKLGRTATEATTNVNLAWGQGTASERTVRRWFQKFRNGDDCLEDRERAGRPSLVDHEVLMEAVEKDRRQPLREIAKNVGSIAVLFNLPTRGYEALHAKGIHSKLWIPLACRASGHCLIDGASKPEEVLSTTPVLAQPDVEGAQSGKNPYVIYTGASNLGEGAVLWQQGVDEFLHPIYFASERLSKAERNHHVTDLEALALRRNAHNLKMVGGINDSEYEPIIVALKEGDLGKEVKLPSSQKKFKSPILH</sequence>
<dbReference type="GO" id="GO:0006303">
    <property type="term" value="P:double-strand break repair via nonhomologous end joining"/>
    <property type="evidence" value="ECO:0007669"/>
    <property type="project" value="TreeGrafter"/>
</dbReference>
<dbReference type="Gene3D" id="1.10.10.1450">
    <property type="match status" value="1"/>
</dbReference>
<accession>A0A2G9V2P8</accession>
<dbReference type="PANTHER" id="PTHR46060">
    <property type="entry name" value="MARINER MOS1 TRANSPOSASE-LIKE PROTEIN"/>
    <property type="match status" value="1"/>
</dbReference>
<dbReference type="GO" id="GO:0003690">
    <property type="term" value="F:double-stranded DNA binding"/>
    <property type="evidence" value="ECO:0007669"/>
    <property type="project" value="TreeGrafter"/>
</dbReference>
<dbReference type="InterPro" id="IPR052709">
    <property type="entry name" value="Transposase-MT_Hybrid"/>
</dbReference>
<dbReference type="GO" id="GO:0042800">
    <property type="term" value="F:histone H3K4 methyltransferase activity"/>
    <property type="evidence" value="ECO:0007669"/>
    <property type="project" value="TreeGrafter"/>
</dbReference>
<evidence type="ECO:0008006" key="5">
    <source>
        <dbReference type="Google" id="ProtNLM"/>
    </source>
</evidence>
<dbReference type="GO" id="GO:0031297">
    <property type="term" value="P:replication fork processing"/>
    <property type="evidence" value="ECO:0007669"/>
    <property type="project" value="TreeGrafter"/>
</dbReference>
<feature type="domain" description="Reverse transcriptase/retrotransposon-derived protein RNase H-like" evidence="2">
    <location>
        <begin position="141"/>
        <end position="218"/>
    </location>
</feature>
<dbReference type="Pfam" id="PF17919">
    <property type="entry name" value="RT_RNaseH_2"/>
    <property type="match status" value="1"/>
</dbReference>
<dbReference type="GO" id="GO:0015074">
    <property type="term" value="P:DNA integration"/>
    <property type="evidence" value="ECO:0007669"/>
    <property type="project" value="TreeGrafter"/>
</dbReference>
<dbReference type="GO" id="GO:0005634">
    <property type="term" value="C:nucleus"/>
    <property type="evidence" value="ECO:0007669"/>
    <property type="project" value="TreeGrafter"/>
</dbReference>